<dbReference type="RefSeq" id="WP_344839241.1">
    <property type="nucleotide sequence ID" value="NZ_BAAAUV010000044.1"/>
</dbReference>
<organism evidence="3 4">
    <name type="scientific">Actinocorallia longicatena</name>
    <dbReference type="NCBI Taxonomy" id="111803"/>
    <lineage>
        <taxon>Bacteria</taxon>
        <taxon>Bacillati</taxon>
        <taxon>Actinomycetota</taxon>
        <taxon>Actinomycetes</taxon>
        <taxon>Streptosporangiales</taxon>
        <taxon>Thermomonosporaceae</taxon>
        <taxon>Actinocorallia</taxon>
    </lineage>
</organism>
<dbReference type="SUPFAM" id="SSF55874">
    <property type="entry name" value="ATPase domain of HSP90 chaperone/DNA topoisomerase II/histidine kinase"/>
    <property type="match status" value="1"/>
</dbReference>
<proteinExistence type="predicted"/>
<evidence type="ECO:0000313" key="4">
    <source>
        <dbReference type="Proteomes" id="UP001501237"/>
    </source>
</evidence>
<keyword evidence="1" id="KW-0418">Kinase</keyword>
<reference evidence="4" key="1">
    <citation type="journal article" date="2019" name="Int. J. Syst. Evol. Microbiol.">
        <title>The Global Catalogue of Microorganisms (GCM) 10K type strain sequencing project: providing services to taxonomists for standard genome sequencing and annotation.</title>
        <authorList>
            <consortium name="The Broad Institute Genomics Platform"/>
            <consortium name="The Broad Institute Genome Sequencing Center for Infectious Disease"/>
            <person name="Wu L."/>
            <person name="Ma J."/>
        </authorList>
    </citation>
    <scope>NUCLEOTIDE SEQUENCE [LARGE SCALE GENOMIC DNA]</scope>
    <source>
        <strain evidence="4">JCM 9377</strain>
    </source>
</reference>
<keyword evidence="4" id="KW-1185">Reference proteome</keyword>
<name>A0ABP6QMJ9_9ACTN</name>
<evidence type="ECO:0000256" key="1">
    <source>
        <dbReference type="ARBA" id="ARBA00022527"/>
    </source>
</evidence>
<dbReference type="InterPro" id="IPR003594">
    <property type="entry name" value="HATPase_dom"/>
</dbReference>
<evidence type="ECO:0000313" key="3">
    <source>
        <dbReference type="EMBL" id="GAA3241154.1"/>
    </source>
</evidence>
<dbReference type="PANTHER" id="PTHR35526:SF3">
    <property type="entry name" value="ANTI-SIGMA-F FACTOR RSBW"/>
    <property type="match status" value="1"/>
</dbReference>
<protein>
    <recommendedName>
        <fullName evidence="2">Histidine kinase/HSP90-like ATPase domain-containing protein</fullName>
    </recommendedName>
</protein>
<dbReference type="InterPro" id="IPR036890">
    <property type="entry name" value="HATPase_C_sf"/>
</dbReference>
<gene>
    <name evidence="3" type="ORF">GCM10010468_78290</name>
</gene>
<dbReference type="InterPro" id="IPR050267">
    <property type="entry name" value="Anti-sigma-factor_SerPK"/>
</dbReference>
<dbReference type="EMBL" id="BAAAUV010000044">
    <property type="protein sequence ID" value="GAA3241154.1"/>
    <property type="molecule type" value="Genomic_DNA"/>
</dbReference>
<dbReference type="Proteomes" id="UP001501237">
    <property type="component" value="Unassembled WGS sequence"/>
</dbReference>
<keyword evidence="1" id="KW-0808">Transferase</keyword>
<comment type="caution">
    <text evidence="3">The sequence shown here is derived from an EMBL/GenBank/DDBJ whole genome shotgun (WGS) entry which is preliminary data.</text>
</comment>
<accession>A0ABP6QMJ9</accession>
<dbReference type="CDD" id="cd16936">
    <property type="entry name" value="HATPase_RsbW-like"/>
    <property type="match status" value="1"/>
</dbReference>
<feature type="domain" description="Histidine kinase/HSP90-like ATPase" evidence="2">
    <location>
        <begin position="13"/>
        <end position="111"/>
    </location>
</feature>
<dbReference type="Pfam" id="PF13581">
    <property type="entry name" value="HATPase_c_2"/>
    <property type="match status" value="1"/>
</dbReference>
<evidence type="ECO:0000259" key="2">
    <source>
        <dbReference type="Pfam" id="PF13581"/>
    </source>
</evidence>
<sequence>MTTGRLLGSVTLPGTAENVGETRRFAGRLLSEGETADTVVLLVSEAVTNSVVHSRSGSGGMVTLSLIDLGGDVLRVEVVDDGAATVPTPRRSDTTSLGGRGLELIQDLTERSGWDPIGSDALCTWFELPASTPWRT</sequence>
<dbReference type="PANTHER" id="PTHR35526">
    <property type="entry name" value="ANTI-SIGMA-F FACTOR RSBW-RELATED"/>
    <property type="match status" value="1"/>
</dbReference>
<keyword evidence="1" id="KW-0723">Serine/threonine-protein kinase</keyword>
<dbReference type="Gene3D" id="3.30.565.10">
    <property type="entry name" value="Histidine kinase-like ATPase, C-terminal domain"/>
    <property type="match status" value="1"/>
</dbReference>